<keyword evidence="2" id="KW-1185">Reference proteome</keyword>
<dbReference type="EMBL" id="CM039172">
    <property type="protein sequence ID" value="KAH9781697.1"/>
    <property type="molecule type" value="Genomic_DNA"/>
</dbReference>
<protein>
    <submittedName>
        <fullName evidence="1">Reverse transcriptase domain-containing protein</fullName>
    </submittedName>
</protein>
<keyword evidence="1" id="KW-0548">Nucleotidyltransferase</keyword>
<name>A0ACB8M748_CITSI</name>
<organism evidence="1 2">
    <name type="scientific">Citrus sinensis</name>
    <name type="common">Sweet orange</name>
    <name type="synonym">Citrus aurantium var. sinensis</name>
    <dbReference type="NCBI Taxonomy" id="2711"/>
    <lineage>
        <taxon>Eukaryota</taxon>
        <taxon>Viridiplantae</taxon>
        <taxon>Streptophyta</taxon>
        <taxon>Embryophyta</taxon>
        <taxon>Tracheophyta</taxon>
        <taxon>Spermatophyta</taxon>
        <taxon>Magnoliopsida</taxon>
        <taxon>eudicotyledons</taxon>
        <taxon>Gunneridae</taxon>
        <taxon>Pentapetalae</taxon>
        <taxon>rosids</taxon>
        <taxon>malvids</taxon>
        <taxon>Sapindales</taxon>
        <taxon>Rutaceae</taxon>
        <taxon>Aurantioideae</taxon>
        <taxon>Citrus</taxon>
    </lineage>
</organism>
<proteinExistence type="predicted"/>
<keyword evidence="1" id="KW-0808">Transferase</keyword>
<dbReference type="Proteomes" id="UP000829398">
    <property type="component" value="Chromosome 3"/>
</dbReference>
<evidence type="ECO:0000313" key="2">
    <source>
        <dbReference type="Proteomes" id="UP000829398"/>
    </source>
</evidence>
<keyword evidence="1" id="KW-0695">RNA-directed DNA polymerase</keyword>
<sequence>MPAWLQGQSLTPHSCCFQQGFDIIDLANDYFLIRFSNAKDVEYALTEGPWTVLGHYLSVQKWTPKFDVRGKFARLAVELDLQKPLVSQFNLEGRIQKVEYENLPMICFGCGKFGYFKDACPDGVDIDPMAKDNPIPLTEVEKQDIVVAGEEPKFRPWMVVAHKSRPPLVNEETISQNHETNSASQSETIVPILESTHNLAQKSRIMKKKPAIQQSKKYPSRKATILNLSTQSMTENINPNTQILNNYSHPHKQPSAMHGMYAIPQLSSMPVLYSTSNAASTSMHGMYANQRFTLNQPGPIPIPITINPLHHSAVSFPKAILAPQANNHLPTQNVCDPSLDGEPPDKVSPRDSSTKETNVALGDSFVASMTEELSSANSSLVVAKSGMENYKPSLVVLLEHHISGYKVDNFIKRIGFDKSYRVEAEGFSGGIWILWKDFLQIKTVASHSQRRNNIAAIQNKVGVWLYDKDEIKAHAIQFYSTLYSSYKTITKMIANQLHSILPHLVGPHQTSFVPGRHITKNIVIAQEVVHSMRKKTGATGFMAIKVDLEKAYDRFSWEFISDTLREARIPPDLIQVIMACITSVTMRILWNGEATDEFVPSRGIRQGCPLSPYLFVLCIECLSHGIHNAVNVGKWRPIMLSRIGTPLSHLFFADDLLLLTEAIVEQARVISAVLADFYFCSNAKVNTSKTLLYFSKNMGARDMSSISNLLSFSVTSNLGKYLRITLAQSVLQAIPVYIMQTVSFPSIVRERIDRACRRFIWSGASSQQKLSMVSWHNVCKPKAIGGLSFKSLTLMNQSLHMKLAWGIISSPNSLWVRVLTTKYRIDPLNLPHELPTHYGSHLWKSLGHVWSEILASRHWCLGDGLSILFWWDLWVPLIAYATDTIPVEILECKVADFVDLSIPLLMRRAWIPFFGLIRNMAFHAGLKTKAELAKRHLLISTCCDRCGALCEDAMHALRDCPLVDDSRMGDVSNWAVFFGFALWRIGYWRNQFLFNQTMMDYAASLVDVHSRAEETHKLHNSPLVTRNIRANKWISWHPPEWPWCTLNTDGAHKSDGISTTGGLIRDHLRRWIFGFGMMIGSCSITVAELWGLYQGLQLAWNSGIRRLKVETDSLCVTQLVARPSVMTNEYTPLVQAIKDYLKLD</sequence>
<gene>
    <name evidence="1" type="ORF">KPL71_008573</name>
</gene>
<comment type="caution">
    <text evidence="1">The sequence shown here is derived from an EMBL/GenBank/DDBJ whole genome shotgun (WGS) entry which is preliminary data.</text>
</comment>
<accession>A0ACB8M748</accession>
<reference evidence="2" key="1">
    <citation type="journal article" date="2023" name="Hortic. Res.">
        <title>A chromosome-level phased genome enabling allele-level studies in sweet orange: a case study on citrus Huanglongbing tolerance.</title>
        <authorList>
            <person name="Wu B."/>
            <person name="Yu Q."/>
            <person name="Deng Z."/>
            <person name="Duan Y."/>
            <person name="Luo F."/>
            <person name="Gmitter F. Jr."/>
        </authorList>
    </citation>
    <scope>NUCLEOTIDE SEQUENCE [LARGE SCALE GENOMIC DNA]</scope>
    <source>
        <strain evidence="2">cv. Valencia</strain>
    </source>
</reference>
<evidence type="ECO:0000313" key="1">
    <source>
        <dbReference type="EMBL" id="KAH9781697.1"/>
    </source>
</evidence>